<dbReference type="PANTHER" id="PTHR31595">
    <property type="entry name" value="LONG-CHAIN-ALCOHOL O-FATTY-ACYLTRANSFERASE 3-RELATED"/>
    <property type="match status" value="1"/>
</dbReference>
<reference evidence="12 13" key="1">
    <citation type="journal article" date="2024" name="Nat. Commun.">
        <title>Phylogenomics reveals the evolutionary origins of lichenization in chlorophyte algae.</title>
        <authorList>
            <person name="Puginier C."/>
            <person name="Libourel C."/>
            <person name="Otte J."/>
            <person name="Skaloud P."/>
            <person name="Haon M."/>
            <person name="Grisel S."/>
            <person name="Petersen M."/>
            <person name="Berrin J.G."/>
            <person name="Delaux P.M."/>
            <person name="Dal Grande F."/>
            <person name="Keller J."/>
        </authorList>
    </citation>
    <scope>NUCLEOTIDE SEQUENCE [LARGE SCALE GENOMIC DNA]</scope>
    <source>
        <strain evidence="12 13">SAG 2043</strain>
    </source>
</reference>
<name>A0AAW1RAL2_9CHLO</name>
<dbReference type="Proteomes" id="UP001489004">
    <property type="component" value="Unassembled WGS sequence"/>
</dbReference>
<evidence type="ECO:0000256" key="8">
    <source>
        <dbReference type="SAM" id="Coils"/>
    </source>
</evidence>
<feature type="transmembrane region" description="Helical" evidence="10">
    <location>
        <begin position="963"/>
        <end position="984"/>
    </location>
</feature>
<evidence type="ECO:0000256" key="3">
    <source>
        <dbReference type="ARBA" id="ARBA00007282"/>
    </source>
</evidence>
<keyword evidence="13" id="KW-1185">Reference proteome</keyword>
<keyword evidence="5 10" id="KW-0812">Transmembrane</keyword>
<feature type="domain" description="Wax synthase" evidence="11">
    <location>
        <begin position="848"/>
        <end position="936"/>
    </location>
</feature>
<comment type="pathway">
    <text evidence="2">Secondary metabolite biosynthesis.</text>
</comment>
<evidence type="ECO:0000313" key="13">
    <source>
        <dbReference type="Proteomes" id="UP001489004"/>
    </source>
</evidence>
<evidence type="ECO:0000313" key="12">
    <source>
        <dbReference type="EMBL" id="KAK9830466.1"/>
    </source>
</evidence>
<feature type="compositionally biased region" description="Low complexity" evidence="9">
    <location>
        <begin position="30"/>
        <end position="40"/>
    </location>
</feature>
<feature type="transmembrane region" description="Helical" evidence="10">
    <location>
        <begin position="905"/>
        <end position="926"/>
    </location>
</feature>
<dbReference type="AlphaFoldDB" id="A0AAW1RAL2"/>
<evidence type="ECO:0000256" key="1">
    <source>
        <dbReference type="ARBA" id="ARBA00004141"/>
    </source>
</evidence>
<sequence length="1013" mass="111759">MVAIATARPPHSPSKYYAKEEQFWAERQQKLQQFAAQQQATDSGSPAKGMQQRTKAGTDIGSSPTGGAEQQADASYDRPNNCVLAAKGNVVAQDWADESLAMLDDLLLFNGTLAQPGEEKRRLEIHKYVLALAGAREELHSQMQHIEDAKLGLAEQKLAEQQRVAAHLNTRTAAASLAYDAHLDSLHQLSQDVERHAQKLTGILRGSKAAPSKDEWQRLLAGCDRLLRQKSSLVLAGASASAQQALIQAPESPSKSPQAQIKRLEAQLRQLQGECDDVREAKRVLERQLDERKAQRGPGNGGLQSESSCGSVGDQLDLIRQQYDQAIRAMEATHKAELRRLSESGSSTPSPPDQADTSHLHQEPSLDPMQMLKEAVNLPGAAAPPRPAASFSHKQWGAQLKAAYQNMLADMQARAAQDKARLEEKYKRQLAQQAEHHEAALKSLIKHGRFNGPEAGQDGEQSPYTSASLEVQLKLLLEENAGLKGKLAAVADAADNKVEFALYQQRKRHQEAMAQLCEQHAQQLLDAKQGKDGALEGTPVKERIREAVALQVAEQHAALLRQRDAFEATARQMQADYQAALDERESEYGALLDELRELRRRCDSTAGSSPSSDAGVLGSRIARRRPPGIASPAKCSFHPYLLAEPGPFLYTPEWHACQAAGHTEQDPGCYSRQGHYHTSGVISALLAAKQRTDAAGGNCLIPLVTRPETEVCTSTAVIFLFIWLASFKEVGFAINRGPLCTGQKYNLFQFWALLTLPISPRFDLQDSVHKVRSFGKLTEHGGTSGQLLLRFVAKLTALGAVVFLLENKEKLPVVATELLYAWGLYTFLGFLSEGPASLIVSVIRIPISPHFDEPYRATSLGDFWGRRWNITASNTLRFLIYDPIQEGRLVHDRSVAPVLTTTRRLIGMLASFVASGVIHEIIFWYIMGVATWKWLIYFSIQGPLVLVEIMLKRAAKRRNSRLPAWASIPLTWVVLIWVAHHFFFPPTTETGLADRVLDQLLETGFAGLRSEVC</sequence>
<dbReference type="GO" id="GO:0008374">
    <property type="term" value="F:O-acyltransferase activity"/>
    <property type="evidence" value="ECO:0007669"/>
    <property type="project" value="InterPro"/>
</dbReference>
<comment type="caution">
    <text evidence="12">The sequence shown here is derived from an EMBL/GenBank/DDBJ whole genome shotgun (WGS) entry which is preliminary data.</text>
</comment>
<accession>A0AAW1RAL2</accession>
<proteinExistence type="inferred from homology"/>
<dbReference type="GO" id="GO:0016020">
    <property type="term" value="C:membrane"/>
    <property type="evidence" value="ECO:0007669"/>
    <property type="project" value="UniProtKB-SubCell"/>
</dbReference>
<evidence type="ECO:0000256" key="4">
    <source>
        <dbReference type="ARBA" id="ARBA00022679"/>
    </source>
</evidence>
<evidence type="ECO:0000256" key="9">
    <source>
        <dbReference type="SAM" id="MobiDB-lite"/>
    </source>
</evidence>
<keyword evidence="7 10" id="KW-0472">Membrane</keyword>
<feature type="compositionally biased region" description="Polar residues" evidence="9">
    <location>
        <begin position="51"/>
        <end position="65"/>
    </location>
</feature>
<feature type="region of interest" description="Disordered" evidence="9">
    <location>
        <begin position="289"/>
        <end position="311"/>
    </location>
</feature>
<comment type="similarity">
    <text evidence="3">Belongs to the wax synthase family.</text>
</comment>
<keyword evidence="8" id="KW-0175">Coiled coil</keyword>
<dbReference type="EMBL" id="JALJOR010000001">
    <property type="protein sequence ID" value="KAK9830466.1"/>
    <property type="molecule type" value="Genomic_DNA"/>
</dbReference>
<evidence type="ECO:0000259" key="11">
    <source>
        <dbReference type="Pfam" id="PF13813"/>
    </source>
</evidence>
<dbReference type="Pfam" id="PF13813">
    <property type="entry name" value="MBOAT_2"/>
    <property type="match status" value="1"/>
</dbReference>
<organism evidence="12 13">
    <name type="scientific">[Myrmecia] bisecta</name>
    <dbReference type="NCBI Taxonomy" id="41462"/>
    <lineage>
        <taxon>Eukaryota</taxon>
        <taxon>Viridiplantae</taxon>
        <taxon>Chlorophyta</taxon>
        <taxon>core chlorophytes</taxon>
        <taxon>Trebouxiophyceae</taxon>
        <taxon>Trebouxiales</taxon>
        <taxon>Trebouxiaceae</taxon>
        <taxon>Myrmecia</taxon>
    </lineage>
</organism>
<evidence type="ECO:0000256" key="2">
    <source>
        <dbReference type="ARBA" id="ARBA00005179"/>
    </source>
</evidence>
<evidence type="ECO:0000256" key="10">
    <source>
        <dbReference type="SAM" id="Phobius"/>
    </source>
</evidence>
<feature type="coiled-coil region" evidence="8">
    <location>
        <begin position="563"/>
        <end position="601"/>
    </location>
</feature>
<evidence type="ECO:0000256" key="5">
    <source>
        <dbReference type="ARBA" id="ARBA00022692"/>
    </source>
</evidence>
<feature type="region of interest" description="Disordered" evidence="9">
    <location>
        <begin position="338"/>
        <end position="361"/>
    </location>
</feature>
<dbReference type="InterPro" id="IPR032805">
    <property type="entry name" value="Wax_synthase_dom"/>
</dbReference>
<keyword evidence="6 10" id="KW-1133">Transmembrane helix</keyword>
<evidence type="ECO:0000256" key="7">
    <source>
        <dbReference type="ARBA" id="ARBA00023136"/>
    </source>
</evidence>
<keyword evidence="4" id="KW-0808">Transferase</keyword>
<evidence type="ECO:0000256" key="6">
    <source>
        <dbReference type="ARBA" id="ARBA00022989"/>
    </source>
</evidence>
<dbReference type="GO" id="GO:0006629">
    <property type="term" value="P:lipid metabolic process"/>
    <property type="evidence" value="ECO:0007669"/>
    <property type="project" value="InterPro"/>
</dbReference>
<gene>
    <name evidence="12" type="ORF">WJX72_011911</name>
</gene>
<protein>
    <recommendedName>
        <fullName evidence="11">Wax synthase domain-containing protein</fullName>
    </recommendedName>
</protein>
<dbReference type="PANTHER" id="PTHR31595:SF57">
    <property type="entry name" value="OS04G0481900 PROTEIN"/>
    <property type="match status" value="1"/>
</dbReference>
<feature type="coiled-coil region" evidence="8">
    <location>
        <begin position="412"/>
        <end position="447"/>
    </location>
</feature>
<dbReference type="InterPro" id="IPR044851">
    <property type="entry name" value="Wax_synthase"/>
</dbReference>
<feature type="region of interest" description="Disordered" evidence="9">
    <location>
        <begin position="1"/>
        <end position="74"/>
    </location>
</feature>
<feature type="compositionally biased region" description="Basic and acidic residues" evidence="9">
    <location>
        <begin position="17"/>
        <end position="29"/>
    </location>
</feature>
<comment type="subcellular location">
    <subcellularLocation>
        <location evidence="1">Membrane</location>
        <topology evidence="1">Multi-pass membrane protein</topology>
    </subcellularLocation>
</comment>